<dbReference type="NCBIfam" id="TIGR01509">
    <property type="entry name" value="HAD-SF-IA-v3"/>
    <property type="match status" value="1"/>
</dbReference>
<keyword evidence="6" id="KW-1185">Reference proteome</keyword>
<dbReference type="InterPro" id="IPR036412">
    <property type="entry name" value="HAD-like_sf"/>
</dbReference>
<dbReference type="SFLD" id="SFLDG01135">
    <property type="entry name" value="C1.5.6:_HAD__Beta-PGM__Phospha"/>
    <property type="match status" value="1"/>
</dbReference>
<keyword evidence="2" id="KW-0479">Metal-binding</keyword>
<dbReference type="InterPro" id="IPR023214">
    <property type="entry name" value="HAD_sf"/>
</dbReference>
<comment type="caution">
    <text evidence="5">The sequence shown here is derived from an EMBL/GenBank/DDBJ whole genome shotgun (WGS) entry which is preliminary data.</text>
</comment>
<dbReference type="SUPFAM" id="SSF56784">
    <property type="entry name" value="HAD-like"/>
    <property type="match status" value="1"/>
</dbReference>
<organism evidence="5 6">
    <name type="scientific">Bacillus salitolerans</name>
    <dbReference type="NCBI Taxonomy" id="1437434"/>
    <lineage>
        <taxon>Bacteria</taxon>
        <taxon>Bacillati</taxon>
        <taxon>Bacillota</taxon>
        <taxon>Bacilli</taxon>
        <taxon>Bacillales</taxon>
        <taxon>Bacillaceae</taxon>
        <taxon>Bacillus</taxon>
    </lineage>
</organism>
<dbReference type="PANTHER" id="PTHR46470">
    <property type="entry name" value="N-ACYLNEURAMINATE-9-PHOSPHATASE"/>
    <property type="match status" value="1"/>
</dbReference>
<dbReference type="RefSeq" id="WP_377928662.1">
    <property type="nucleotide sequence ID" value="NZ_JBHUEM010000020.1"/>
</dbReference>
<evidence type="ECO:0000256" key="3">
    <source>
        <dbReference type="ARBA" id="ARBA00022801"/>
    </source>
</evidence>
<dbReference type="InterPro" id="IPR006439">
    <property type="entry name" value="HAD-SF_hydro_IA"/>
</dbReference>
<keyword evidence="4" id="KW-0460">Magnesium</keyword>
<dbReference type="EMBL" id="JBHUEM010000020">
    <property type="protein sequence ID" value="MFD1737454.1"/>
    <property type="molecule type" value="Genomic_DNA"/>
</dbReference>
<evidence type="ECO:0000313" key="5">
    <source>
        <dbReference type="EMBL" id="MFD1737454.1"/>
    </source>
</evidence>
<dbReference type="Gene3D" id="1.10.150.520">
    <property type="match status" value="1"/>
</dbReference>
<dbReference type="InterPro" id="IPR041492">
    <property type="entry name" value="HAD_2"/>
</dbReference>
<dbReference type="SFLD" id="SFLDG01129">
    <property type="entry name" value="C1.5:_HAD__Beta-PGM__Phosphata"/>
    <property type="match status" value="1"/>
</dbReference>
<gene>
    <name evidence="5" type="ORF">ACFSCX_12905</name>
</gene>
<dbReference type="EC" id="3.1.3.-" evidence="5"/>
<proteinExistence type="predicted"/>
<dbReference type="PRINTS" id="PR00413">
    <property type="entry name" value="HADHALOGNASE"/>
</dbReference>
<dbReference type="PANTHER" id="PTHR46470:SF2">
    <property type="entry name" value="GLYCERALDEHYDE 3-PHOSPHATE PHOSPHATASE"/>
    <property type="match status" value="1"/>
</dbReference>
<keyword evidence="3 5" id="KW-0378">Hydrolase</keyword>
<dbReference type="Gene3D" id="3.40.50.1000">
    <property type="entry name" value="HAD superfamily/HAD-like"/>
    <property type="match status" value="1"/>
</dbReference>
<comment type="cofactor">
    <cofactor evidence="1">
        <name>Mg(2+)</name>
        <dbReference type="ChEBI" id="CHEBI:18420"/>
    </cofactor>
</comment>
<dbReference type="SFLD" id="SFLDS00003">
    <property type="entry name" value="Haloacid_Dehalogenase"/>
    <property type="match status" value="1"/>
</dbReference>
<evidence type="ECO:0000256" key="4">
    <source>
        <dbReference type="ARBA" id="ARBA00022842"/>
    </source>
</evidence>
<name>A0ABW4LRR5_9BACI</name>
<accession>A0ABW4LRR5</accession>
<evidence type="ECO:0000256" key="1">
    <source>
        <dbReference type="ARBA" id="ARBA00001946"/>
    </source>
</evidence>
<dbReference type="InterPro" id="IPR051400">
    <property type="entry name" value="HAD-like_hydrolase"/>
</dbReference>
<dbReference type="Pfam" id="PF13419">
    <property type="entry name" value="HAD_2"/>
    <property type="match status" value="1"/>
</dbReference>
<protein>
    <submittedName>
        <fullName evidence="5">HAD family hydrolase</fullName>
        <ecNumber evidence="5">3.1.3.-</ecNumber>
    </submittedName>
</protein>
<evidence type="ECO:0000313" key="6">
    <source>
        <dbReference type="Proteomes" id="UP001597214"/>
    </source>
</evidence>
<sequence>MIKAIIFDLDNTLMNRNEAFNKFAYKLIDKYIYFSIENERKKVHEILRIADRDGYRSKEEIFQELSTILPWKYRPSIDEFISFWFSEFPKFSVPMENALEVIKEFKRRNIKLGIITNGSIQTQHSKIDCLGIRKYFDDIIVSDEVKIHKPNTNIFKISLERLEVLPQEACYIGDHPINDIKGATEAGMKAIWLKGFREWDDSLVEPEMAIDNLKELLELV</sequence>
<evidence type="ECO:0000256" key="2">
    <source>
        <dbReference type="ARBA" id="ARBA00022723"/>
    </source>
</evidence>
<dbReference type="Proteomes" id="UP001597214">
    <property type="component" value="Unassembled WGS sequence"/>
</dbReference>
<reference evidence="6" key="1">
    <citation type="journal article" date="2019" name="Int. J. Syst. Evol. Microbiol.">
        <title>The Global Catalogue of Microorganisms (GCM) 10K type strain sequencing project: providing services to taxonomists for standard genome sequencing and annotation.</title>
        <authorList>
            <consortium name="The Broad Institute Genomics Platform"/>
            <consortium name="The Broad Institute Genome Sequencing Center for Infectious Disease"/>
            <person name="Wu L."/>
            <person name="Ma J."/>
        </authorList>
    </citation>
    <scope>NUCLEOTIDE SEQUENCE [LARGE SCALE GENOMIC DNA]</scope>
    <source>
        <strain evidence="6">CCUG 49339</strain>
    </source>
</reference>
<dbReference type="NCBIfam" id="TIGR01549">
    <property type="entry name" value="HAD-SF-IA-v1"/>
    <property type="match status" value="1"/>
</dbReference>
<dbReference type="GO" id="GO:0016787">
    <property type="term" value="F:hydrolase activity"/>
    <property type="evidence" value="ECO:0007669"/>
    <property type="project" value="UniProtKB-KW"/>
</dbReference>